<dbReference type="Gene3D" id="1.10.340.70">
    <property type="match status" value="1"/>
</dbReference>
<feature type="domain" description="Reverse transcriptase" evidence="4">
    <location>
        <begin position="168"/>
        <end position="375"/>
    </location>
</feature>
<dbReference type="InterPro" id="IPR050951">
    <property type="entry name" value="Retrovirus_Pol_polyprotein"/>
</dbReference>
<evidence type="ECO:0000256" key="2">
    <source>
        <dbReference type="SAM" id="MobiDB-lite"/>
    </source>
</evidence>
<keyword evidence="1" id="KW-0511">Multifunctional enzyme</keyword>
<dbReference type="eggNOG" id="KOG0017">
    <property type="taxonomic scope" value="Eukaryota"/>
</dbReference>
<dbReference type="InterPro" id="IPR000953">
    <property type="entry name" value="Chromo/chromo_shadow_dom"/>
</dbReference>
<reference evidence="6" key="2">
    <citation type="submission" date="2015-06" db="UniProtKB">
        <authorList>
            <consortium name="EnsemblProtists"/>
        </authorList>
    </citation>
    <scope>IDENTIFICATION</scope>
    <source>
        <strain evidence="6">Pr102</strain>
    </source>
</reference>
<evidence type="ECO:0000259" key="3">
    <source>
        <dbReference type="PROSITE" id="PS50013"/>
    </source>
</evidence>
<dbReference type="Pfam" id="PF00078">
    <property type="entry name" value="RVT_1"/>
    <property type="match status" value="1"/>
</dbReference>
<dbReference type="InParanoid" id="H3H6P5"/>
<dbReference type="PROSITE" id="PS50878">
    <property type="entry name" value="RT_POL"/>
    <property type="match status" value="1"/>
</dbReference>
<dbReference type="GO" id="GO:0003676">
    <property type="term" value="F:nucleic acid binding"/>
    <property type="evidence" value="ECO:0007669"/>
    <property type="project" value="InterPro"/>
</dbReference>
<dbReference type="Gene3D" id="2.40.50.40">
    <property type="match status" value="1"/>
</dbReference>
<feature type="region of interest" description="Disordered" evidence="2">
    <location>
        <begin position="52"/>
        <end position="126"/>
    </location>
</feature>
<dbReference type="SUPFAM" id="SSF56672">
    <property type="entry name" value="DNA/RNA polymerases"/>
    <property type="match status" value="1"/>
</dbReference>
<dbReference type="CDD" id="cd09279">
    <property type="entry name" value="RNase_HI_like"/>
    <property type="match status" value="1"/>
</dbReference>
<evidence type="ECO:0000259" key="4">
    <source>
        <dbReference type="PROSITE" id="PS50878"/>
    </source>
</evidence>
<dbReference type="VEuPathDB" id="FungiDB:KRP23_14747"/>
<dbReference type="PROSITE" id="PS50013">
    <property type="entry name" value="CHROMO_2"/>
    <property type="match status" value="1"/>
</dbReference>
<dbReference type="CDD" id="cd01647">
    <property type="entry name" value="RT_LTR"/>
    <property type="match status" value="1"/>
</dbReference>
<dbReference type="SMART" id="SM00298">
    <property type="entry name" value="CHROMO"/>
    <property type="match status" value="1"/>
</dbReference>
<dbReference type="SUPFAM" id="SSF54160">
    <property type="entry name" value="Chromo domain-like"/>
    <property type="match status" value="1"/>
</dbReference>
<dbReference type="InterPro" id="IPR043128">
    <property type="entry name" value="Rev_trsase/Diguanyl_cyclase"/>
</dbReference>
<dbReference type="HOGENOM" id="CLU_000384_18_5_1"/>
<dbReference type="EMBL" id="DS566636">
    <property type="status" value="NOT_ANNOTATED_CDS"/>
    <property type="molecule type" value="Genomic_DNA"/>
</dbReference>
<dbReference type="SUPFAM" id="SSF53098">
    <property type="entry name" value="Ribonuclease H-like"/>
    <property type="match status" value="2"/>
</dbReference>
<dbReference type="InterPro" id="IPR000477">
    <property type="entry name" value="RT_dom"/>
</dbReference>
<dbReference type="InterPro" id="IPR016197">
    <property type="entry name" value="Chromo-like_dom_sf"/>
</dbReference>
<dbReference type="CDD" id="cd00024">
    <property type="entry name" value="CD_CSD"/>
    <property type="match status" value="1"/>
</dbReference>
<name>H3H6P5_PHYRM</name>
<dbReference type="InterPro" id="IPR043502">
    <property type="entry name" value="DNA/RNA_pol_sf"/>
</dbReference>
<dbReference type="EnsemblProtists" id="Phyra86364">
    <property type="protein sequence ID" value="Phyra86364"/>
    <property type="gene ID" value="Phyra86364"/>
</dbReference>
<evidence type="ECO:0000259" key="5">
    <source>
        <dbReference type="PROSITE" id="PS50994"/>
    </source>
</evidence>
<dbReference type="InterPro" id="IPR002156">
    <property type="entry name" value="RNaseH_domain"/>
</dbReference>
<dbReference type="GO" id="GO:0004523">
    <property type="term" value="F:RNA-DNA hybrid ribonuclease activity"/>
    <property type="evidence" value="ECO:0007669"/>
    <property type="project" value="InterPro"/>
</dbReference>
<organism evidence="6 7">
    <name type="scientific">Phytophthora ramorum</name>
    <name type="common">Sudden oak death agent</name>
    <dbReference type="NCBI Taxonomy" id="164328"/>
    <lineage>
        <taxon>Eukaryota</taxon>
        <taxon>Sar</taxon>
        <taxon>Stramenopiles</taxon>
        <taxon>Oomycota</taxon>
        <taxon>Peronosporomycetes</taxon>
        <taxon>Peronosporales</taxon>
        <taxon>Peronosporaceae</taxon>
        <taxon>Phytophthora</taxon>
    </lineage>
</organism>
<dbReference type="InterPro" id="IPR041577">
    <property type="entry name" value="RT_RNaseH_2"/>
</dbReference>
<dbReference type="FunFam" id="1.10.340.70:FF:000001">
    <property type="entry name" value="Retrovirus-related Pol polyprotein from transposon gypsy-like Protein"/>
    <property type="match status" value="1"/>
</dbReference>
<dbReference type="VEuPathDB" id="FungiDB:KRP22_14139"/>
<dbReference type="InterPro" id="IPR041588">
    <property type="entry name" value="Integrase_H2C2"/>
</dbReference>
<dbReference type="Pfam" id="PF17919">
    <property type="entry name" value="RT_RNaseH_2"/>
    <property type="match status" value="1"/>
</dbReference>
<dbReference type="Pfam" id="PF13456">
    <property type="entry name" value="RVT_3"/>
    <property type="match status" value="1"/>
</dbReference>
<proteinExistence type="predicted"/>
<evidence type="ECO:0000256" key="1">
    <source>
        <dbReference type="ARBA" id="ARBA00023268"/>
    </source>
</evidence>
<dbReference type="PANTHER" id="PTHR37984">
    <property type="entry name" value="PROTEIN CBG26694"/>
    <property type="match status" value="1"/>
</dbReference>
<feature type="domain" description="Integrase catalytic" evidence="5">
    <location>
        <begin position="983"/>
        <end position="1143"/>
    </location>
</feature>
<dbReference type="Gene3D" id="3.10.10.10">
    <property type="entry name" value="HIV Type 1 Reverse Transcriptase, subunit A, domain 1"/>
    <property type="match status" value="1"/>
</dbReference>
<dbReference type="PANTHER" id="PTHR37984:SF5">
    <property type="entry name" value="PROTEIN NYNRIN-LIKE"/>
    <property type="match status" value="1"/>
</dbReference>
<evidence type="ECO:0000313" key="7">
    <source>
        <dbReference type="Proteomes" id="UP000005238"/>
    </source>
</evidence>
<feature type="domain" description="Chromo" evidence="3">
    <location>
        <begin position="1309"/>
        <end position="1361"/>
    </location>
</feature>
<dbReference type="InterPro" id="IPR001584">
    <property type="entry name" value="Integrase_cat-core"/>
</dbReference>
<evidence type="ECO:0000313" key="6">
    <source>
        <dbReference type="EnsemblProtists" id="Phyra86364"/>
    </source>
</evidence>
<dbReference type="Gene3D" id="3.30.420.10">
    <property type="entry name" value="Ribonuclease H-like superfamily/Ribonuclease H"/>
    <property type="match status" value="2"/>
</dbReference>
<protein>
    <submittedName>
        <fullName evidence="6">Uncharacterized protein</fullName>
    </submittedName>
</protein>
<dbReference type="InterPro" id="IPR036397">
    <property type="entry name" value="RNaseH_sf"/>
</dbReference>
<keyword evidence="7" id="KW-1185">Reference proteome</keyword>
<dbReference type="InterPro" id="IPR012337">
    <property type="entry name" value="RNaseH-like_sf"/>
</dbReference>
<reference evidence="7" key="1">
    <citation type="journal article" date="2006" name="Science">
        <title>Phytophthora genome sequences uncover evolutionary origins and mechanisms of pathogenesis.</title>
        <authorList>
            <person name="Tyler B.M."/>
            <person name="Tripathy S."/>
            <person name="Zhang X."/>
            <person name="Dehal P."/>
            <person name="Jiang R.H."/>
            <person name="Aerts A."/>
            <person name="Arredondo F.D."/>
            <person name="Baxter L."/>
            <person name="Bensasson D."/>
            <person name="Beynon J.L."/>
            <person name="Chapman J."/>
            <person name="Damasceno C.M."/>
            <person name="Dorrance A.E."/>
            <person name="Dou D."/>
            <person name="Dickerman A.W."/>
            <person name="Dubchak I.L."/>
            <person name="Garbelotto M."/>
            <person name="Gijzen M."/>
            <person name="Gordon S.G."/>
            <person name="Govers F."/>
            <person name="Grunwald N.J."/>
            <person name="Huang W."/>
            <person name="Ivors K.L."/>
            <person name="Jones R.W."/>
            <person name="Kamoun S."/>
            <person name="Krampis K."/>
            <person name="Lamour K.H."/>
            <person name="Lee M.K."/>
            <person name="McDonald W.H."/>
            <person name="Medina M."/>
            <person name="Meijer H.J."/>
            <person name="Nordberg E.K."/>
            <person name="Maclean D.J."/>
            <person name="Ospina-Giraldo M.D."/>
            <person name="Morris P.F."/>
            <person name="Phuntumart V."/>
            <person name="Putnam N.H."/>
            <person name="Rash S."/>
            <person name="Rose J.K."/>
            <person name="Sakihama Y."/>
            <person name="Salamov A.A."/>
            <person name="Savidor A."/>
            <person name="Scheuring C.F."/>
            <person name="Smith B.M."/>
            <person name="Sobral B.W."/>
            <person name="Terry A."/>
            <person name="Torto-Alalibo T.A."/>
            <person name="Win J."/>
            <person name="Xu Z."/>
            <person name="Zhang H."/>
            <person name="Grigoriev I.V."/>
            <person name="Rokhsar D.S."/>
            <person name="Boore J.L."/>
        </authorList>
    </citation>
    <scope>NUCLEOTIDE SEQUENCE [LARGE SCALE GENOMIC DNA]</scope>
    <source>
        <strain evidence="7">Pr102</strain>
    </source>
</reference>
<dbReference type="Pfam" id="PF17921">
    <property type="entry name" value="Integrase_H2C2"/>
    <property type="match status" value="1"/>
</dbReference>
<dbReference type="GO" id="GO:0015074">
    <property type="term" value="P:DNA integration"/>
    <property type="evidence" value="ECO:0007669"/>
    <property type="project" value="InterPro"/>
</dbReference>
<accession>H3H6P5</accession>
<sequence length="1384" mass="157537">MSACGLKEDAYLALPVSCYLDRADHVEVEEHELAPTGPMVDRPQYDTPMKILRRDRGTSRSVVAQLTVPRPAEMKPEAEGSPRDQEGGTGDQDARESPPMEHATRNKMTANQRESVPRAETPLIVNPEPLDDEEVCYHEGGDLFAEDVERQMAILPEVVTTTDEVTIEDIQMITPSTSPWASPIVIIIKKNGVDIRLCIDYRLVNSLTRLMVYPMPLISDLLEDLDKVLWYCSLDMASGFWVVSMTERARKISAFITPFGLFEWTRMPFGLKNAPQIYQRLIDNALYGHFRIRAGHDPSKPIDVFDSGEPEPEPRPSVLGRRSYIDDILVTAITWDMLCEKVEALLDACERWNLSISVVKSFWGRRKVDYLGHRVSVDGLEAHPKDLEVLGNLPFPQTLRSMQSFLGSLNYYSRFIEDFAVYAAVLYELREADFHEIVQQNRSIPGEQVAGGVVTRAEDADRWARAKIAFTMLKAKIVSTPVLKHFDPDRTPVIVVYASQWAISAALVQEHDGVYWPVTFTSRTLKPNEINYGMVDKEALALLRMLDVNYTLLATRSILVLSRHSTLAWLVNSAGFQGRLDNWAALLSEWTLEIRKCTKGEDEILGAIAASITPRAEIDEALIAIAPVKQPRLTITMPPPTVEADETLLVASFDGSARVKRGGGAYSAIVWKLPGWTIVTAASEYMPDLTVNEAEYRGLLLCFDLLSTMDRGRVVICGDSNLVIRQMRGEIACKAPGLLLLREKAMDRLRSWPRHEFLHMKRDWNQSADKLASEALQRGEGTVVTSEADRQDLITLNRLDELLKPKDNNAVARVSAVTRSARRSRRVPRVLQEAIVQRIRSERITQAQDKEQWIANMKSYLRGEVTDLSSNDAKSCAKTACDYELDESGLLLYCPTKPQSDEDRDSLARLVIPETLQQDVLHHYHASLEGGHQGIGRTYQRVKAHFHWRGLFRSVQRFVGECVDCETGKVRPLIQGESPGNVQTTYPFQMIAMDHIPSLPKSYKGNTELLIWVDLFTGYVIAKASASRTAQTIAENYEECVFRRFGASEVIRHDREPGFMSDFFRAFSRIVGQKQRATMAYRPQANGTAERMVQTLTRSLKMYVSDVNQRDWDEYAERLTFALNTAQDRVRGDTPFYLAHGWDPRSTLEAALPLGSTRRRDQEPRRWRYHVQEHYQRAREQVRERLREAIRGRANRHNEDLRPHDIAVGAQVWLHLDRVKEGYARKLAHLWHGPFRVAEMIDDHAARLEIAGSEYRIFPIVHVSKLKLVRRFPDRPDAPLLVAESDRLDFDEALLPEDSWETPLDEGEFEVEKIAGVRTGRRTRYGRVHRDFLVFWKGYDDPTWVDEADLNCGAMLRDFERGLASRNRFEVMQSHEGEAEDPLQ</sequence>
<dbReference type="Gene3D" id="3.30.70.270">
    <property type="match status" value="2"/>
</dbReference>
<feature type="compositionally biased region" description="Basic and acidic residues" evidence="2">
    <location>
        <begin position="72"/>
        <end position="104"/>
    </location>
</feature>
<dbReference type="PROSITE" id="PS50994">
    <property type="entry name" value="INTEGRASE"/>
    <property type="match status" value="1"/>
</dbReference>
<dbReference type="Proteomes" id="UP000005238">
    <property type="component" value="Unassembled WGS sequence"/>
</dbReference>